<feature type="compositionally biased region" description="Low complexity" evidence="1">
    <location>
        <begin position="34"/>
        <end position="48"/>
    </location>
</feature>
<keyword evidence="3" id="KW-1185">Reference proteome</keyword>
<protein>
    <recommendedName>
        <fullName evidence="4">DUF2927 domain-containing protein</fullName>
    </recommendedName>
</protein>
<evidence type="ECO:0008006" key="4">
    <source>
        <dbReference type="Google" id="ProtNLM"/>
    </source>
</evidence>
<proteinExistence type="predicted"/>
<dbReference type="InterPro" id="IPR021323">
    <property type="entry name" value="DUF2927"/>
</dbReference>
<dbReference type="Proteomes" id="UP000611500">
    <property type="component" value="Unassembled WGS sequence"/>
</dbReference>
<reference evidence="2" key="1">
    <citation type="journal article" date="2014" name="Int. J. Syst. Evol. Microbiol.">
        <title>Complete genome sequence of Corynebacterium casei LMG S-19264T (=DSM 44701T), isolated from a smear-ripened cheese.</title>
        <authorList>
            <consortium name="US DOE Joint Genome Institute (JGI-PGF)"/>
            <person name="Walter F."/>
            <person name="Albersmeier A."/>
            <person name="Kalinowski J."/>
            <person name="Ruckert C."/>
        </authorList>
    </citation>
    <scope>NUCLEOTIDE SEQUENCE</scope>
    <source>
        <strain evidence="2">CGMCC 1.7081</strain>
    </source>
</reference>
<evidence type="ECO:0000313" key="2">
    <source>
        <dbReference type="EMBL" id="GHG91623.1"/>
    </source>
</evidence>
<name>A0A8J3MDP4_9RHOB</name>
<dbReference type="AlphaFoldDB" id="A0A8J3MDP4"/>
<evidence type="ECO:0000256" key="1">
    <source>
        <dbReference type="SAM" id="MobiDB-lite"/>
    </source>
</evidence>
<dbReference type="EMBL" id="BNAP01000008">
    <property type="protein sequence ID" value="GHG91623.1"/>
    <property type="molecule type" value="Genomic_DNA"/>
</dbReference>
<reference evidence="2" key="2">
    <citation type="submission" date="2020-09" db="EMBL/GenBank/DDBJ databases">
        <authorList>
            <person name="Sun Q."/>
            <person name="Zhou Y."/>
        </authorList>
    </citation>
    <scope>NUCLEOTIDE SEQUENCE</scope>
    <source>
        <strain evidence="2">CGMCC 1.7081</strain>
    </source>
</reference>
<accession>A0A8J3MDP4</accession>
<dbReference type="Pfam" id="PF11150">
    <property type="entry name" value="DUF2927"/>
    <property type="match status" value="1"/>
</dbReference>
<feature type="region of interest" description="Disordered" evidence="1">
    <location>
        <begin position="32"/>
        <end position="57"/>
    </location>
</feature>
<comment type="caution">
    <text evidence="2">The sequence shown here is derived from an EMBL/GenBank/DDBJ whole genome shotgun (WGS) entry which is preliminary data.</text>
</comment>
<gene>
    <name evidence="2" type="ORF">GCM10010961_23040</name>
</gene>
<dbReference type="PROSITE" id="PS51257">
    <property type="entry name" value="PROKAR_LIPOPROTEIN"/>
    <property type="match status" value="1"/>
</dbReference>
<evidence type="ECO:0000313" key="3">
    <source>
        <dbReference type="Proteomes" id="UP000611500"/>
    </source>
</evidence>
<organism evidence="2 3">
    <name type="scientific">Pseudodonghicola xiamenensis</name>
    <dbReference type="NCBI Taxonomy" id="337702"/>
    <lineage>
        <taxon>Bacteria</taxon>
        <taxon>Pseudomonadati</taxon>
        <taxon>Pseudomonadota</taxon>
        <taxon>Alphaproteobacteria</taxon>
        <taxon>Rhodobacterales</taxon>
        <taxon>Paracoccaceae</taxon>
        <taxon>Pseudodonghicola</taxon>
    </lineage>
</organism>
<sequence>MRLRLSLRHRPLAGLGLAIALLAGCENSLPRRSPLPQARPAAVAVQPQTPQPPSDKSLSLARYYRAVQNDLLTQGLLRTDGGGPDTPFTADDLVRDFINIAFFDEYTRGPLAGGRGSAGALSRWQAPVRVNVEYGASVQYDQRTKDGNSITGYVRRLARVSGHSITMAPRSTEANFHVFVAGEDDSAFVQSRIAQLIPTISTPELEMFGNLPRNFYCLVIAVASPRNPDTYINAVALIRSEHPDLVRLACIHEELAQGLGLPNDSPEARPSIFNDDDEFALLTRHDELLLKMLYDPRLSPGMTPDQARPIARIIARELMGQAL</sequence>